<dbReference type="SMART" id="SM00267">
    <property type="entry name" value="GGDEF"/>
    <property type="match status" value="1"/>
</dbReference>
<protein>
    <recommendedName>
        <fullName evidence="7">Diguanylate cyclase/phosphodiesterase</fullName>
    </recommendedName>
</protein>
<evidence type="ECO:0000313" key="5">
    <source>
        <dbReference type="EMBL" id="GJD78168.1"/>
    </source>
</evidence>
<dbReference type="Gene3D" id="3.20.20.450">
    <property type="entry name" value="EAL domain"/>
    <property type="match status" value="1"/>
</dbReference>
<dbReference type="CDD" id="cd01948">
    <property type="entry name" value="EAL"/>
    <property type="match status" value="1"/>
</dbReference>
<feature type="transmembrane region" description="Helical" evidence="2">
    <location>
        <begin position="20"/>
        <end position="39"/>
    </location>
</feature>
<keyword evidence="2" id="KW-1133">Transmembrane helix</keyword>
<dbReference type="InterPro" id="IPR035919">
    <property type="entry name" value="EAL_sf"/>
</dbReference>
<evidence type="ECO:0000256" key="2">
    <source>
        <dbReference type="SAM" id="Phobius"/>
    </source>
</evidence>
<feature type="transmembrane region" description="Helical" evidence="2">
    <location>
        <begin position="45"/>
        <end position="64"/>
    </location>
</feature>
<dbReference type="PROSITE" id="PS50887">
    <property type="entry name" value="GGDEF"/>
    <property type="match status" value="1"/>
</dbReference>
<dbReference type="InterPro" id="IPR029787">
    <property type="entry name" value="Nucleotide_cyclase"/>
</dbReference>
<evidence type="ECO:0000259" key="3">
    <source>
        <dbReference type="PROSITE" id="PS50883"/>
    </source>
</evidence>
<dbReference type="EMBL" id="BPQM01000028">
    <property type="protein sequence ID" value="GJD78168.1"/>
    <property type="molecule type" value="Genomic_DNA"/>
</dbReference>
<evidence type="ECO:0008006" key="7">
    <source>
        <dbReference type="Google" id="ProtNLM"/>
    </source>
</evidence>
<dbReference type="InterPro" id="IPR000160">
    <property type="entry name" value="GGDEF_dom"/>
</dbReference>
<evidence type="ECO:0000256" key="1">
    <source>
        <dbReference type="SAM" id="MobiDB-lite"/>
    </source>
</evidence>
<feature type="domain" description="EAL" evidence="3">
    <location>
        <begin position="423"/>
        <end position="676"/>
    </location>
</feature>
<dbReference type="SMART" id="SM00052">
    <property type="entry name" value="EAL"/>
    <property type="match status" value="1"/>
</dbReference>
<dbReference type="PROSITE" id="PS50883">
    <property type="entry name" value="EAL"/>
    <property type="match status" value="1"/>
</dbReference>
<evidence type="ECO:0000259" key="4">
    <source>
        <dbReference type="PROSITE" id="PS50887"/>
    </source>
</evidence>
<dbReference type="Pfam" id="PF00990">
    <property type="entry name" value="GGDEF"/>
    <property type="match status" value="1"/>
</dbReference>
<feature type="domain" description="GGDEF" evidence="4">
    <location>
        <begin position="253"/>
        <end position="390"/>
    </location>
</feature>
<keyword evidence="2" id="KW-0472">Membrane</keyword>
<feature type="compositionally biased region" description="Low complexity" evidence="1">
    <location>
        <begin position="396"/>
        <end position="407"/>
    </location>
</feature>
<dbReference type="PANTHER" id="PTHR44757">
    <property type="entry name" value="DIGUANYLATE CYCLASE DGCP"/>
    <property type="match status" value="1"/>
</dbReference>
<dbReference type="InterPro" id="IPR001633">
    <property type="entry name" value="EAL_dom"/>
</dbReference>
<feature type="transmembrane region" description="Helical" evidence="2">
    <location>
        <begin position="85"/>
        <end position="105"/>
    </location>
</feature>
<comment type="caution">
    <text evidence="5">The sequence shown here is derived from an EMBL/GenBank/DDBJ whole genome shotgun (WGS) entry which is preliminary data.</text>
</comment>
<dbReference type="Pfam" id="PF00563">
    <property type="entry name" value="EAL"/>
    <property type="match status" value="1"/>
</dbReference>
<feature type="transmembrane region" description="Helical" evidence="2">
    <location>
        <begin position="165"/>
        <end position="182"/>
    </location>
</feature>
<dbReference type="SUPFAM" id="SSF141868">
    <property type="entry name" value="EAL domain-like"/>
    <property type="match status" value="1"/>
</dbReference>
<keyword evidence="2" id="KW-0812">Transmembrane</keyword>
<dbReference type="PANTHER" id="PTHR44757:SF2">
    <property type="entry name" value="BIOFILM ARCHITECTURE MAINTENANCE PROTEIN MBAA"/>
    <property type="match status" value="1"/>
</dbReference>
<reference evidence="5" key="2">
    <citation type="submission" date="2021-08" db="EMBL/GenBank/DDBJ databases">
        <authorList>
            <person name="Tani A."/>
            <person name="Ola A."/>
            <person name="Ogura Y."/>
            <person name="Katsura K."/>
            <person name="Hayashi T."/>
        </authorList>
    </citation>
    <scope>NUCLEOTIDE SEQUENCE</scope>
    <source>
        <strain evidence="5">NBRC 103626</strain>
    </source>
</reference>
<organism evidence="5 6">
    <name type="scientific">Methylobacterium gregans</name>
    <dbReference type="NCBI Taxonomy" id="374424"/>
    <lineage>
        <taxon>Bacteria</taxon>
        <taxon>Pseudomonadati</taxon>
        <taxon>Pseudomonadota</taxon>
        <taxon>Alphaproteobacteria</taxon>
        <taxon>Hyphomicrobiales</taxon>
        <taxon>Methylobacteriaceae</taxon>
        <taxon>Methylobacterium</taxon>
    </lineage>
</organism>
<feature type="compositionally biased region" description="Basic and acidic residues" evidence="1">
    <location>
        <begin position="409"/>
        <end position="419"/>
    </location>
</feature>
<name>A0AA37MAR2_9HYPH</name>
<dbReference type="InterPro" id="IPR052155">
    <property type="entry name" value="Biofilm_reg_signaling"/>
</dbReference>
<dbReference type="SUPFAM" id="SSF55073">
    <property type="entry name" value="Nucleotide cyclase"/>
    <property type="match status" value="1"/>
</dbReference>
<sequence>MSIQSENVDCLIKRDQLDVLMASMPLTLGANIFVSLSFSHMMWEAMAPGVVVGWVALNAAINLVRLWIARTIRRRGLIDTAPDRVLTYAWIGALASGLCWAWALVACAQAGQAHNIETGLTFCGLNAGSVIQNLTNRVSTLAFVLPNSIILIIIFMTGEAAHSQIVGVNLLLLTILMVRAAGRAERNFVGAARLRHEAAHLAESLQRANVAATAAMRQLDHAANHDPLTDLANRAAYRRAFEDRLVRAARGEGELTAMLIDLDRFKAINDTNGHAAGDAVLVEVARRLRALLGPEDVAARLGGDEFALLVFRERMDGQDGALADRIVQALGRPFDLPSDRAGQAVTAGASLGIARFPRDGRTRPELQIAADLALYAAKSDGRGGWRRFDESLRAPVRAGPAPAAGAPSVEDRSAEDRSADGPWAGLADDLAQALEAEAVAVWFQPQVEAGTGRACGLEALLRWHHPRHGAVPPPRTVAAAAAAGLSAALTRHVVRQACRIAAQLEACGRGDVRVSVNLAPDVFDACAPAELIAAELAAHGLAGSCLAVEITEQAAYGTERCGPQVEAIRALGVEVVIDDFGMAYASLDALRGLGFDGLKIDRAFVGGIADPGRDRALTGAILAFARSLGVGVVAEGVETEAQALVLRDLGCPVLQGYRYAPALSPTRALLWIAHNALGIEDGRADGAERRAAG</sequence>
<accession>A0AA37MAR2</accession>
<feature type="transmembrane region" description="Helical" evidence="2">
    <location>
        <begin position="138"/>
        <end position="158"/>
    </location>
</feature>
<reference evidence="5" key="1">
    <citation type="journal article" date="2016" name="Front. Microbiol.">
        <title>Genome Sequence of the Piezophilic, Mesophilic Sulfate-Reducing Bacterium Desulfovibrio indicus J2T.</title>
        <authorList>
            <person name="Cao J."/>
            <person name="Maignien L."/>
            <person name="Shao Z."/>
            <person name="Alain K."/>
            <person name="Jebbar M."/>
        </authorList>
    </citation>
    <scope>NUCLEOTIDE SEQUENCE</scope>
    <source>
        <strain evidence="5">NBRC 103626</strain>
    </source>
</reference>
<dbReference type="NCBIfam" id="TIGR00254">
    <property type="entry name" value="GGDEF"/>
    <property type="match status" value="1"/>
</dbReference>
<proteinExistence type="predicted"/>
<evidence type="ECO:0000313" key="6">
    <source>
        <dbReference type="Proteomes" id="UP001055108"/>
    </source>
</evidence>
<keyword evidence="6" id="KW-1185">Reference proteome</keyword>
<feature type="region of interest" description="Disordered" evidence="1">
    <location>
        <begin position="396"/>
        <end position="422"/>
    </location>
</feature>
<gene>
    <name evidence="5" type="ORF">NBEOAGPD_1382</name>
</gene>
<dbReference type="CDD" id="cd01949">
    <property type="entry name" value="GGDEF"/>
    <property type="match status" value="1"/>
</dbReference>
<dbReference type="AlphaFoldDB" id="A0AA37MAR2"/>
<dbReference type="InterPro" id="IPR043128">
    <property type="entry name" value="Rev_trsase/Diguanyl_cyclase"/>
</dbReference>
<dbReference type="Proteomes" id="UP001055108">
    <property type="component" value="Unassembled WGS sequence"/>
</dbReference>
<dbReference type="Gene3D" id="3.30.70.270">
    <property type="match status" value="1"/>
</dbReference>